<gene>
    <name evidence="2" type="ORF">SMN809_LOCUS64230</name>
</gene>
<evidence type="ECO:0000313" key="2">
    <source>
        <dbReference type="EMBL" id="CAF5156283.1"/>
    </source>
</evidence>
<comment type="caution">
    <text evidence="2">The sequence shown here is derived from an EMBL/GenBank/DDBJ whole genome shotgun (WGS) entry which is preliminary data.</text>
</comment>
<name>A0A8S3GAJ7_9BILA</name>
<proteinExistence type="predicted"/>
<dbReference type="EMBL" id="CAJOBI010288005">
    <property type="protein sequence ID" value="CAF5156283.1"/>
    <property type="molecule type" value="Genomic_DNA"/>
</dbReference>
<evidence type="ECO:0000256" key="1">
    <source>
        <dbReference type="SAM" id="MobiDB-lite"/>
    </source>
</evidence>
<feature type="compositionally biased region" description="Polar residues" evidence="1">
    <location>
        <begin position="15"/>
        <end position="31"/>
    </location>
</feature>
<feature type="non-terminal residue" evidence="2">
    <location>
        <position position="31"/>
    </location>
</feature>
<organism evidence="2 3">
    <name type="scientific">Rotaria magnacalcarata</name>
    <dbReference type="NCBI Taxonomy" id="392030"/>
    <lineage>
        <taxon>Eukaryota</taxon>
        <taxon>Metazoa</taxon>
        <taxon>Spiralia</taxon>
        <taxon>Gnathifera</taxon>
        <taxon>Rotifera</taxon>
        <taxon>Eurotatoria</taxon>
        <taxon>Bdelloidea</taxon>
        <taxon>Philodinida</taxon>
        <taxon>Philodinidae</taxon>
        <taxon>Rotaria</taxon>
    </lineage>
</organism>
<protein>
    <submittedName>
        <fullName evidence="2">Uncharacterized protein</fullName>
    </submittedName>
</protein>
<sequence length="31" mass="3671">MHKANTYYDEEQPYSFENSYQDQTEAPPTDA</sequence>
<reference evidence="2" key="1">
    <citation type="submission" date="2021-02" db="EMBL/GenBank/DDBJ databases">
        <authorList>
            <person name="Nowell W R."/>
        </authorList>
    </citation>
    <scope>NUCLEOTIDE SEQUENCE</scope>
</reference>
<accession>A0A8S3GAJ7</accession>
<evidence type="ECO:0000313" key="3">
    <source>
        <dbReference type="Proteomes" id="UP000676336"/>
    </source>
</evidence>
<dbReference type="AlphaFoldDB" id="A0A8S3GAJ7"/>
<dbReference type="Proteomes" id="UP000676336">
    <property type="component" value="Unassembled WGS sequence"/>
</dbReference>
<feature type="region of interest" description="Disordered" evidence="1">
    <location>
        <begin position="1"/>
        <end position="31"/>
    </location>
</feature>